<dbReference type="PANTHER" id="PTHR43185">
    <property type="entry name" value="FERROUS IRON TRANSPORT PROTEIN B"/>
    <property type="match status" value="1"/>
</dbReference>
<feature type="transmembrane region" description="Helical" evidence="1">
    <location>
        <begin position="109"/>
        <end position="128"/>
    </location>
</feature>
<feature type="domain" description="Nucleoside transporter/FeoB GTPase Gate" evidence="3">
    <location>
        <begin position="139"/>
        <end position="231"/>
    </location>
</feature>
<evidence type="ECO:0000313" key="5">
    <source>
        <dbReference type="Proteomes" id="UP000095743"/>
    </source>
</evidence>
<feature type="transmembrane region" description="Helical" evidence="1">
    <location>
        <begin position="398"/>
        <end position="418"/>
    </location>
</feature>
<dbReference type="KEGG" id="gfe:Gferi_20180"/>
<sequence>MSASEGYAKSHGLERLQQMLNQEKGLEFRDGIVSSIYSTAEEVAHKTVKKTSITKYTWDEKLDDLLTSKYLGFPIMFMLLGLVFWLTITGANYPSQMLADAFFSLEEHITGWFMAANVPVWLHGILVLGVYRTLAWVVSVMLPPMAIFFPCFTLLEDLGYLPRVAFNLDKFFKKAGAHGKQSLTMSMGFGCNAAGIIACRIIESPRERLIAMITNNFVPCNGRFPTLIALGTIFIGGVIAAQYSTLAASAFVSLLVLIGIGATFVVSWGLSKTVLKGIPSTFTLELPPYRRPQFGKILYRSIIDRTIFVLGRAIVVAAPAGLVTWLLANIMIGEQSILALCAGFLQPFARMIGLDGFILMAFILGLPANEIVLPILIMSYMAEGAMLELDSIQAMKELFIANGWTWLTTLNVMLFALFHYPCGTTLWTIRKESGSLKWTLFSAVLPTLIGIALLFVITQSVRFLGFA</sequence>
<dbReference type="GO" id="GO:0015093">
    <property type="term" value="F:ferrous iron transmembrane transporter activity"/>
    <property type="evidence" value="ECO:0007669"/>
    <property type="project" value="InterPro"/>
</dbReference>
<keyword evidence="1" id="KW-0812">Transmembrane</keyword>
<feature type="transmembrane region" description="Helical" evidence="1">
    <location>
        <begin position="70"/>
        <end position="89"/>
    </location>
</feature>
<gene>
    <name evidence="4" type="ORF">Gferi_20180</name>
</gene>
<dbReference type="Proteomes" id="UP000095743">
    <property type="component" value="Chromosome"/>
</dbReference>
<feature type="transmembrane region" description="Helical" evidence="1">
    <location>
        <begin position="250"/>
        <end position="270"/>
    </location>
</feature>
<keyword evidence="1" id="KW-1133">Transmembrane helix</keyword>
<dbReference type="STRING" id="1424294.Gferi_20180"/>
<feature type="transmembrane region" description="Helical" evidence="1">
    <location>
        <begin position="224"/>
        <end position="244"/>
    </location>
</feature>
<feature type="transmembrane region" description="Helical" evidence="1">
    <location>
        <begin position="438"/>
        <end position="457"/>
    </location>
</feature>
<dbReference type="RefSeq" id="WP_069981531.1">
    <property type="nucleotide sequence ID" value="NZ_CP017269.1"/>
</dbReference>
<accession>A0A1D8GQN6</accession>
<keyword evidence="1" id="KW-0472">Membrane</keyword>
<organism evidence="4 5">
    <name type="scientific">Geosporobacter ferrireducens</name>
    <dbReference type="NCBI Taxonomy" id="1424294"/>
    <lineage>
        <taxon>Bacteria</taxon>
        <taxon>Bacillati</taxon>
        <taxon>Bacillota</taxon>
        <taxon>Clostridia</taxon>
        <taxon>Peptostreptococcales</taxon>
        <taxon>Thermotaleaceae</taxon>
        <taxon>Geosporobacter</taxon>
    </lineage>
</organism>
<reference evidence="4 5" key="1">
    <citation type="submission" date="2016-09" db="EMBL/GenBank/DDBJ databases">
        <title>Genomic analysis reveals versatility of anaerobic energy metabolism of Geosporobacter ferrireducens IRF9 of phylum Firmicutes.</title>
        <authorList>
            <person name="Kim S.-J."/>
        </authorList>
    </citation>
    <scope>NUCLEOTIDE SEQUENCE [LARGE SCALE GENOMIC DNA]</scope>
    <source>
        <strain evidence="4 5">IRF9</strain>
    </source>
</reference>
<keyword evidence="5" id="KW-1185">Reference proteome</keyword>
<evidence type="ECO:0000259" key="2">
    <source>
        <dbReference type="Pfam" id="PF07664"/>
    </source>
</evidence>
<dbReference type="OrthoDB" id="9809127at2"/>
<feature type="domain" description="Nucleoside transporter/FeoB GTPase Gate" evidence="3">
    <location>
        <begin position="312"/>
        <end position="435"/>
    </location>
</feature>
<evidence type="ECO:0000313" key="4">
    <source>
        <dbReference type="EMBL" id="AOT73226.1"/>
    </source>
</evidence>
<evidence type="ECO:0000259" key="3">
    <source>
        <dbReference type="Pfam" id="PF07670"/>
    </source>
</evidence>
<feature type="transmembrane region" description="Helical" evidence="1">
    <location>
        <begin position="309"/>
        <end position="332"/>
    </location>
</feature>
<dbReference type="InterPro" id="IPR050860">
    <property type="entry name" value="FeoB_GTPase"/>
</dbReference>
<feature type="transmembrane region" description="Helical" evidence="1">
    <location>
        <begin position="135"/>
        <end position="155"/>
    </location>
</feature>
<dbReference type="InterPro" id="IPR011642">
    <property type="entry name" value="Gate_dom"/>
</dbReference>
<dbReference type="AlphaFoldDB" id="A0A1D8GQN6"/>
<evidence type="ECO:0000256" key="1">
    <source>
        <dbReference type="SAM" id="Phobius"/>
    </source>
</evidence>
<proteinExistence type="predicted"/>
<protein>
    <submittedName>
        <fullName evidence="4">Iron transporter FeoB</fullName>
    </submittedName>
</protein>
<dbReference type="InterPro" id="IPR011640">
    <property type="entry name" value="Fe2_transport_prot_B_C"/>
</dbReference>
<dbReference type="EMBL" id="CP017269">
    <property type="protein sequence ID" value="AOT73226.1"/>
    <property type="molecule type" value="Genomic_DNA"/>
</dbReference>
<feature type="transmembrane region" description="Helical" evidence="1">
    <location>
        <begin position="183"/>
        <end position="203"/>
    </location>
</feature>
<name>A0A1D8GQN6_9FIRM</name>
<feature type="domain" description="Ferrous iron transport protein B C-terminal" evidence="2">
    <location>
        <begin position="254"/>
        <end position="301"/>
    </location>
</feature>
<feature type="transmembrane region" description="Helical" evidence="1">
    <location>
        <begin position="352"/>
        <end position="377"/>
    </location>
</feature>
<dbReference type="GO" id="GO:0005886">
    <property type="term" value="C:plasma membrane"/>
    <property type="evidence" value="ECO:0007669"/>
    <property type="project" value="TreeGrafter"/>
</dbReference>
<dbReference type="Pfam" id="PF07670">
    <property type="entry name" value="Gate"/>
    <property type="match status" value="2"/>
</dbReference>
<dbReference type="Pfam" id="PF07664">
    <property type="entry name" value="FeoB_C"/>
    <property type="match status" value="1"/>
</dbReference>
<dbReference type="PANTHER" id="PTHR43185:SF2">
    <property type="entry name" value="FERROUS IRON TRANSPORT PROTEIN B"/>
    <property type="match status" value="1"/>
</dbReference>